<reference evidence="4 6" key="2">
    <citation type="submission" date="2018-06" db="EMBL/GenBank/DDBJ databases">
        <title>Freshwater and sediment microbial communities from various areas in North America, analyzing microbe dynamics in response to fracking.</title>
        <authorList>
            <person name="Lamendella R."/>
        </authorList>
    </citation>
    <scope>NUCLEOTIDE SEQUENCE [LARGE SCALE GENOMIC DNA]</scope>
    <source>
        <strain evidence="4 6">99A</strain>
    </source>
</reference>
<comment type="caution">
    <text evidence="4">The sequence shown here is derived from an EMBL/GenBank/DDBJ whole genome shotgun (WGS) entry which is preliminary data.</text>
</comment>
<dbReference type="Pfam" id="PF00581">
    <property type="entry name" value="Rhodanese"/>
    <property type="match status" value="1"/>
</dbReference>
<evidence type="ECO:0000313" key="4">
    <source>
        <dbReference type="EMBL" id="RAS69468.1"/>
    </source>
</evidence>
<organism evidence="4 6">
    <name type="scientific">Vibrio diazotrophicus</name>
    <dbReference type="NCBI Taxonomy" id="685"/>
    <lineage>
        <taxon>Bacteria</taxon>
        <taxon>Pseudomonadati</taxon>
        <taxon>Pseudomonadota</taxon>
        <taxon>Gammaproteobacteria</taxon>
        <taxon>Vibrionales</taxon>
        <taxon>Vibrionaceae</taxon>
        <taxon>Vibrio</taxon>
    </lineage>
</organism>
<evidence type="ECO:0000259" key="2">
    <source>
        <dbReference type="PROSITE" id="PS50206"/>
    </source>
</evidence>
<sequence>MWKKLLSLLLGGAMALPAGSALASQRADAAWELIESGALVVDVRTPEEFAQGHLDNAINIPLNTVETGFADIAKDRSIVVYCRSGNRSGMAMESLVKQGFINVHNGGGLSEMQEAQLNQAPLN</sequence>
<dbReference type="RefSeq" id="WP_081878789.1">
    <property type="nucleotide sequence ID" value="NZ_CBCRWT010000081.1"/>
</dbReference>
<dbReference type="PANTHER" id="PTHR45431:SF3">
    <property type="entry name" value="RHODANESE-LIKE DOMAIN-CONTAINING PROTEIN 15, CHLOROPLASTIC"/>
    <property type="match status" value="1"/>
</dbReference>
<evidence type="ECO:0000313" key="5">
    <source>
        <dbReference type="Proteomes" id="UP000236547"/>
    </source>
</evidence>
<dbReference type="SMART" id="SM00450">
    <property type="entry name" value="RHOD"/>
    <property type="match status" value="1"/>
</dbReference>
<dbReference type="InterPro" id="IPR052367">
    <property type="entry name" value="Thiosulfate_ST/Rhodanese-like"/>
</dbReference>
<dbReference type="CDD" id="cd00158">
    <property type="entry name" value="RHOD"/>
    <property type="match status" value="1"/>
</dbReference>
<feature type="signal peptide" evidence="1">
    <location>
        <begin position="1"/>
        <end position="23"/>
    </location>
</feature>
<keyword evidence="1" id="KW-0732">Signal</keyword>
<dbReference type="FunFam" id="3.40.250.10:FF:000049">
    <property type="entry name" value="Phage shock protein E"/>
    <property type="match status" value="1"/>
</dbReference>
<dbReference type="InterPro" id="IPR001763">
    <property type="entry name" value="Rhodanese-like_dom"/>
</dbReference>
<dbReference type="PANTHER" id="PTHR45431">
    <property type="entry name" value="RHODANESE-LIKE DOMAIN-CONTAINING PROTEIN 15, CHLOROPLASTIC"/>
    <property type="match status" value="1"/>
</dbReference>
<gene>
    <name evidence="3" type="ORF">C1O25_01550</name>
    <name evidence="4" type="ORF">DET48_10142</name>
</gene>
<dbReference type="EMBL" id="QLTR01000001">
    <property type="protein sequence ID" value="RAS69468.1"/>
    <property type="molecule type" value="Genomic_DNA"/>
</dbReference>
<dbReference type="AlphaFoldDB" id="A0A2J8H5T1"/>
<feature type="chain" id="PRO_5044574868" evidence="1">
    <location>
        <begin position="24"/>
        <end position="123"/>
    </location>
</feature>
<evidence type="ECO:0000313" key="6">
    <source>
        <dbReference type="Proteomes" id="UP000248729"/>
    </source>
</evidence>
<evidence type="ECO:0000313" key="3">
    <source>
        <dbReference type="EMBL" id="PNI03765.1"/>
    </source>
</evidence>
<evidence type="ECO:0000256" key="1">
    <source>
        <dbReference type="SAM" id="SignalP"/>
    </source>
</evidence>
<accession>A0A2J8H5T1</accession>
<dbReference type="PROSITE" id="PS50206">
    <property type="entry name" value="RHODANESE_3"/>
    <property type="match status" value="1"/>
</dbReference>
<name>A0A2J8H5T1_VIBDI</name>
<reference evidence="3 5" key="1">
    <citation type="submission" date="2018-01" db="EMBL/GenBank/DDBJ databases">
        <title>Draft genome sequences of six Vibrio diazotrophicus strains isolated from deep-sea sediments of the Baltic Sea.</title>
        <authorList>
            <person name="Castillo D."/>
            <person name="Vandieken V."/>
            <person name="Chiang O."/>
            <person name="Middelboe M."/>
        </authorList>
    </citation>
    <scope>NUCLEOTIDE SEQUENCE [LARGE SCALE GENOMIC DNA]</scope>
    <source>
        <strain evidence="3 5">65.10M</strain>
    </source>
</reference>
<dbReference type="EMBL" id="POSM01000001">
    <property type="protein sequence ID" value="PNI03765.1"/>
    <property type="molecule type" value="Genomic_DNA"/>
</dbReference>
<proteinExistence type="predicted"/>
<dbReference type="SUPFAM" id="SSF52821">
    <property type="entry name" value="Rhodanese/Cell cycle control phosphatase"/>
    <property type="match status" value="1"/>
</dbReference>
<dbReference type="Proteomes" id="UP000236547">
    <property type="component" value="Unassembled WGS sequence"/>
</dbReference>
<dbReference type="Gene3D" id="3.40.250.10">
    <property type="entry name" value="Rhodanese-like domain"/>
    <property type="match status" value="1"/>
</dbReference>
<keyword evidence="5" id="KW-1185">Reference proteome</keyword>
<protein>
    <submittedName>
        <fullName evidence="4">Phage shock protein E</fullName>
    </submittedName>
    <submittedName>
        <fullName evidence="3">Rhodanese-like domain-containing protein</fullName>
    </submittedName>
</protein>
<dbReference type="InterPro" id="IPR036873">
    <property type="entry name" value="Rhodanese-like_dom_sf"/>
</dbReference>
<feature type="domain" description="Rhodanese" evidence="2">
    <location>
        <begin position="34"/>
        <end position="121"/>
    </location>
</feature>
<dbReference type="GeneID" id="94027231"/>
<dbReference type="Proteomes" id="UP000248729">
    <property type="component" value="Unassembled WGS sequence"/>
</dbReference>
<dbReference type="STRING" id="1348635.GCA_000740015_00043"/>